<gene>
    <name evidence="2" type="ORF">IQ26_07581</name>
</gene>
<keyword evidence="1" id="KW-0732">Signal</keyword>
<reference evidence="2 3" key="1">
    <citation type="journal article" date="2015" name="Stand. Genomic Sci.">
        <title>Genomic Encyclopedia of Bacterial and Archaeal Type Strains, Phase III: the genomes of soil and plant-associated and newly described type strains.</title>
        <authorList>
            <person name="Whitman W.B."/>
            <person name="Woyke T."/>
            <person name="Klenk H.P."/>
            <person name="Zhou Y."/>
            <person name="Lilburn T.G."/>
            <person name="Beck B.J."/>
            <person name="De Vos P."/>
            <person name="Vandamme P."/>
            <person name="Eisen J.A."/>
            <person name="Garrity G."/>
            <person name="Hugenholtz P."/>
            <person name="Kyrpides N.C."/>
        </authorList>
    </citation>
    <scope>NUCLEOTIDE SEQUENCE [LARGE SCALE GENOMIC DNA]</scope>
    <source>
        <strain evidence="2 3">CGMCC 1.2546</strain>
    </source>
</reference>
<dbReference type="Proteomes" id="UP000317122">
    <property type="component" value="Unassembled WGS sequence"/>
</dbReference>
<feature type="chain" id="PRO_5021814009" description="Cytochrome c domain-containing protein" evidence="1">
    <location>
        <begin position="28"/>
        <end position="673"/>
    </location>
</feature>
<accession>A0A562MB27</accession>
<sequence>MFPSSGRQWCLFLLLPLLVATPIASNAQENSAGSPTGPFLGLDPSSFDRILGEALRRKPPPSSPATSPEMLANNVTELRVFLTQEPGVVVGEIATTGPSTLTEFPVALEDGVVTFRDDGAEPDREKGDGVFTAQFKFDATGEFAALRADLAATIDALGEQQQNTGLIRRGPRDIVTTAAAVSDAELKMVGPLNEARKGLEWARGLRDSQDPDPLRAAQGLEINIGTTPFLRLPGPRFHELLPQRFRVEYLFDLPIFPGFPPPLPTAIDHERSLLITATDVVEDSARSFDACSGLGSPGGAWSFGHLMRELANGTGLTPEEFTRHWLSSWQIPQEANGWIVTEPARAMRLQSLVIDNWRALSPGGVFNVDYFPARLLAIVNRPDLADRIGYGTAGSAGEGRLVFGLVYHDPASNSCNPMNFTVIFEYGIAAGSCMEVKAWHRRWKDLDQFTVGSAAYNQALESITRAFTDHGSNPGQLPNMSSLSQLRTNETVLSVPWQLREFHLQQDGLLDLVTVKQTPDNQFNSSAILRTYLGINEAAILDDRHVVPERFPTMFDRFLGAVSNTDVSSYFWWVPNPSTTLADPLETRRKFSLATCNGCHSGETATQFTHIGTRDMATPAQLSGFLLGEDITVPQGGGIHHYEDLTEREIAMSNLLGRSCLLLLGFRPVPFVH</sequence>
<comment type="caution">
    <text evidence="2">The sequence shown here is derived from an EMBL/GenBank/DDBJ whole genome shotgun (WGS) entry which is preliminary data.</text>
</comment>
<dbReference type="AlphaFoldDB" id="A0A562MB27"/>
<feature type="signal peptide" evidence="1">
    <location>
        <begin position="1"/>
        <end position="27"/>
    </location>
</feature>
<dbReference type="NCBIfam" id="NF041940">
    <property type="entry name" value="choice_anch_X"/>
    <property type="match status" value="1"/>
</dbReference>
<name>A0A562MB27_9HYPH</name>
<dbReference type="EMBL" id="VLKT01000112">
    <property type="protein sequence ID" value="TWI17104.1"/>
    <property type="molecule type" value="Genomic_DNA"/>
</dbReference>
<keyword evidence="3" id="KW-1185">Reference proteome</keyword>
<evidence type="ECO:0008006" key="4">
    <source>
        <dbReference type="Google" id="ProtNLM"/>
    </source>
</evidence>
<protein>
    <recommendedName>
        <fullName evidence="4">Cytochrome c domain-containing protein</fullName>
    </recommendedName>
</protein>
<evidence type="ECO:0000313" key="2">
    <source>
        <dbReference type="EMBL" id="TWI17104.1"/>
    </source>
</evidence>
<proteinExistence type="predicted"/>
<evidence type="ECO:0000313" key="3">
    <source>
        <dbReference type="Proteomes" id="UP000317122"/>
    </source>
</evidence>
<evidence type="ECO:0000256" key="1">
    <source>
        <dbReference type="SAM" id="SignalP"/>
    </source>
</evidence>
<organism evidence="2 3">
    <name type="scientific">Mesorhizobium tianshanense</name>
    <dbReference type="NCBI Taxonomy" id="39844"/>
    <lineage>
        <taxon>Bacteria</taxon>
        <taxon>Pseudomonadati</taxon>
        <taxon>Pseudomonadota</taxon>
        <taxon>Alphaproteobacteria</taxon>
        <taxon>Hyphomicrobiales</taxon>
        <taxon>Phyllobacteriaceae</taxon>
        <taxon>Mesorhizobium</taxon>
    </lineage>
</organism>